<comment type="subcellular location">
    <subcellularLocation>
        <location evidence="1">Membrane</location>
        <topology evidence="1">Single-pass type I membrane protein</topology>
    </subcellularLocation>
</comment>
<evidence type="ECO:0000256" key="10">
    <source>
        <dbReference type="ARBA" id="ARBA00023136"/>
    </source>
</evidence>
<dbReference type="Proteomes" id="UP000288716">
    <property type="component" value="Unassembled WGS sequence"/>
</dbReference>
<feature type="domain" description="Receptor L-domain" evidence="16">
    <location>
        <begin position="225"/>
        <end position="290"/>
    </location>
</feature>
<dbReference type="OrthoDB" id="5809444at2759"/>
<evidence type="ECO:0000256" key="3">
    <source>
        <dbReference type="ARBA" id="ARBA00022553"/>
    </source>
</evidence>
<evidence type="ECO:0000259" key="15">
    <source>
        <dbReference type="Pfam" id="PF00757"/>
    </source>
</evidence>
<evidence type="ECO:0000256" key="9">
    <source>
        <dbReference type="ARBA" id="ARBA00022989"/>
    </source>
</evidence>
<sequence length="292" mass="33050">MDIRNYVEQLNKLENCTAIEGYLRIVLIGRPKAPANFENYSFPLLTEITDYFVMFRVHGIHSVSQLFPNLAVIRGRQLEHNYAFIMLWNSHLQEIGLINLIAIVRGNVYIEENSKLCYADTIDWNVIAPSSSHHIRLCNSDLLFTVCPKECPNNCNTKNPKQCCHSNCIGGCDGPGPLDCVACKKLIVNRTCVDKCPHGYYEVTENAESSKLSPLIIGKIQDMKGCTEINGSLYISIEETKGVNVINELEQAFKHLETIQGFLKISRSRPLTSLSFLKNLRLIKGRTKERNK</sequence>
<keyword evidence="4" id="KW-0808">Transferase</keyword>
<comment type="catalytic activity">
    <reaction evidence="14">
        <text>L-tyrosyl-[protein] + ATP = O-phospho-L-tyrosyl-[protein] + ADP + H(+)</text>
        <dbReference type="Rhea" id="RHEA:10596"/>
        <dbReference type="Rhea" id="RHEA-COMP:10136"/>
        <dbReference type="Rhea" id="RHEA-COMP:20101"/>
        <dbReference type="ChEBI" id="CHEBI:15378"/>
        <dbReference type="ChEBI" id="CHEBI:30616"/>
        <dbReference type="ChEBI" id="CHEBI:46858"/>
        <dbReference type="ChEBI" id="CHEBI:61978"/>
        <dbReference type="ChEBI" id="CHEBI:456216"/>
        <dbReference type="EC" id="2.7.10.1"/>
    </reaction>
</comment>
<keyword evidence="10" id="KW-0472">Membrane</keyword>
<evidence type="ECO:0000256" key="8">
    <source>
        <dbReference type="ARBA" id="ARBA00022840"/>
    </source>
</evidence>
<dbReference type="InterPro" id="IPR006212">
    <property type="entry name" value="Furin_repeat"/>
</dbReference>
<evidence type="ECO:0000313" key="17">
    <source>
        <dbReference type="EMBL" id="RWS28567.1"/>
    </source>
</evidence>
<dbReference type="AlphaFoldDB" id="A0A443SM17"/>
<protein>
    <recommendedName>
        <fullName evidence="2">receptor protein-tyrosine kinase</fullName>
        <ecNumber evidence="2">2.7.10.1</ecNumber>
    </recommendedName>
</protein>
<dbReference type="Pfam" id="PF00757">
    <property type="entry name" value="Furin-like"/>
    <property type="match status" value="1"/>
</dbReference>
<evidence type="ECO:0000256" key="4">
    <source>
        <dbReference type="ARBA" id="ARBA00022679"/>
    </source>
</evidence>
<organism evidence="17 18">
    <name type="scientific">Leptotrombidium deliense</name>
    <dbReference type="NCBI Taxonomy" id="299467"/>
    <lineage>
        <taxon>Eukaryota</taxon>
        <taxon>Metazoa</taxon>
        <taxon>Ecdysozoa</taxon>
        <taxon>Arthropoda</taxon>
        <taxon>Chelicerata</taxon>
        <taxon>Arachnida</taxon>
        <taxon>Acari</taxon>
        <taxon>Acariformes</taxon>
        <taxon>Trombidiformes</taxon>
        <taxon>Prostigmata</taxon>
        <taxon>Anystina</taxon>
        <taxon>Parasitengona</taxon>
        <taxon>Trombiculoidea</taxon>
        <taxon>Trombiculidae</taxon>
        <taxon>Leptotrombidium</taxon>
    </lineage>
</organism>
<evidence type="ECO:0000256" key="14">
    <source>
        <dbReference type="ARBA" id="ARBA00051243"/>
    </source>
</evidence>
<dbReference type="InterPro" id="IPR000494">
    <property type="entry name" value="Rcpt_L-dom"/>
</dbReference>
<dbReference type="InterPro" id="IPR036941">
    <property type="entry name" value="Rcpt_L-dom_sf"/>
</dbReference>
<evidence type="ECO:0000256" key="12">
    <source>
        <dbReference type="ARBA" id="ARBA00023170"/>
    </source>
</evidence>
<dbReference type="GO" id="GO:0005524">
    <property type="term" value="F:ATP binding"/>
    <property type="evidence" value="ECO:0007669"/>
    <property type="project" value="UniProtKB-KW"/>
</dbReference>
<keyword evidence="13" id="KW-0325">Glycoprotein</keyword>
<evidence type="ECO:0000256" key="11">
    <source>
        <dbReference type="ARBA" id="ARBA00023137"/>
    </source>
</evidence>
<dbReference type="EMBL" id="NCKV01001311">
    <property type="protein sequence ID" value="RWS28567.1"/>
    <property type="molecule type" value="Genomic_DNA"/>
</dbReference>
<dbReference type="GO" id="GO:0016020">
    <property type="term" value="C:membrane"/>
    <property type="evidence" value="ECO:0007669"/>
    <property type="project" value="UniProtKB-SubCell"/>
</dbReference>
<keyword evidence="11" id="KW-0829">Tyrosine-protein kinase</keyword>
<dbReference type="EC" id="2.7.10.1" evidence="2"/>
<gene>
    <name evidence="17" type="ORF">B4U80_02216</name>
</gene>
<evidence type="ECO:0000256" key="1">
    <source>
        <dbReference type="ARBA" id="ARBA00004479"/>
    </source>
</evidence>
<keyword evidence="12 17" id="KW-0675">Receptor</keyword>
<keyword evidence="6" id="KW-0547">Nucleotide-binding</keyword>
<keyword evidence="7" id="KW-0418">Kinase</keyword>
<dbReference type="SUPFAM" id="SSF57184">
    <property type="entry name" value="Growth factor receptor domain"/>
    <property type="match status" value="1"/>
</dbReference>
<keyword evidence="18" id="KW-1185">Reference proteome</keyword>
<keyword evidence="3" id="KW-0597">Phosphoprotein</keyword>
<feature type="domain" description="Receptor L-domain" evidence="16">
    <location>
        <begin position="15"/>
        <end position="127"/>
    </location>
</feature>
<name>A0A443SM17_9ACAR</name>
<feature type="domain" description="Furin-like cysteine-rich" evidence="15">
    <location>
        <begin position="139"/>
        <end position="205"/>
    </location>
</feature>
<dbReference type="Pfam" id="PF01030">
    <property type="entry name" value="Recep_L_domain"/>
    <property type="match status" value="2"/>
</dbReference>
<reference evidence="17 18" key="1">
    <citation type="journal article" date="2018" name="Gigascience">
        <title>Genomes of trombidid mites reveal novel predicted allergens and laterally-transferred genes associated with secondary metabolism.</title>
        <authorList>
            <person name="Dong X."/>
            <person name="Chaisiri K."/>
            <person name="Xia D."/>
            <person name="Armstrong S.D."/>
            <person name="Fang Y."/>
            <person name="Donnelly M.J."/>
            <person name="Kadowaki T."/>
            <person name="McGarry J.W."/>
            <person name="Darby A.C."/>
            <person name="Makepeace B.L."/>
        </authorList>
    </citation>
    <scope>NUCLEOTIDE SEQUENCE [LARGE SCALE GENOMIC DNA]</scope>
    <source>
        <strain evidence="17">UoL-UT</strain>
    </source>
</reference>
<dbReference type="InterPro" id="IPR006211">
    <property type="entry name" value="Furin-like_Cys-rich_dom"/>
</dbReference>
<dbReference type="GO" id="GO:0004714">
    <property type="term" value="F:transmembrane receptor protein tyrosine kinase activity"/>
    <property type="evidence" value="ECO:0007669"/>
    <property type="project" value="UniProtKB-EC"/>
</dbReference>
<evidence type="ECO:0000256" key="7">
    <source>
        <dbReference type="ARBA" id="ARBA00022777"/>
    </source>
</evidence>
<dbReference type="Gene3D" id="3.80.20.20">
    <property type="entry name" value="Receptor L-domain"/>
    <property type="match status" value="3"/>
</dbReference>
<keyword evidence="8" id="KW-0067">ATP-binding</keyword>
<dbReference type="SUPFAM" id="SSF52058">
    <property type="entry name" value="L domain-like"/>
    <property type="match status" value="2"/>
</dbReference>
<evidence type="ECO:0000256" key="2">
    <source>
        <dbReference type="ARBA" id="ARBA00011902"/>
    </source>
</evidence>
<comment type="caution">
    <text evidence="17">The sequence shown here is derived from an EMBL/GenBank/DDBJ whole genome shotgun (WGS) entry which is preliminary data.</text>
</comment>
<dbReference type="InterPro" id="IPR009030">
    <property type="entry name" value="Growth_fac_rcpt_cys_sf"/>
</dbReference>
<keyword evidence="5" id="KW-0812">Transmembrane</keyword>
<evidence type="ECO:0000256" key="6">
    <source>
        <dbReference type="ARBA" id="ARBA00022741"/>
    </source>
</evidence>
<dbReference type="STRING" id="299467.A0A443SM17"/>
<evidence type="ECO:0000259" key="16">
    <source>
        <dbReference type="Pfam" id="PF01030"/>
    </source>
</evidence>
<evidence type="ECO:0000256" key="13">
    <source>
        <dbReference type="ARBA" id="ARBA00023180"/>
    </source>
</evidence>
<dbReference type="SMART" id="SM00261">
    <property type="entry name" value="FU"/>
    <property type="match status" value="1"/>
</dbReference>
<keyword evidence="9" id="KW-1133">Transmembrane helix</keyword>
<evidence type="ECO:0000313" key="18">
    <source>
        <dbReference type="Proteomes" id="UP000288716"/>
    </source>
</evidence>
<proteinExistence type="predicted"/>
<dbReference type="VEuPathDB" id="VectorBase:LDEU003471"/>
<accession>A0A443SM17</accession>
<evidence type="ECO:0000256" key="5">
    <source>
        <dbReference type="ARBA" id="ARBA00022692"/>
    </source>
</evidence>
<dbReference type="CDD" id="cd00064">
    <property type="entry name" value="FU"/>
    <property type="match status" value="1"/>
</dbReference>